<dbReference type="OrthoDB" id="9797030at2"/>
<evidence type="ECO:0000313" key="4">
    <source>
        <dbReference type="Proteomes" id="UP000247763"/>
    </source>
</evidence>
<gene>
    <name evidence="3" type="ORF">HYN04_07625</name>
</gene>
<evidence type="ECO:0000256" key="1">
    <source>
        <dbReference type="SAM" id="MobiDB-lite"/>
    </source>
</evidence>
<keyword evidence="2" id="KW-1133">Transmembrane helix</keyword>
<dbReference type="KEGG" id="phb:HYN04_07625"/>
<dbReference type="InterPro" id="IPR011990">
    <property type="entry name" value="TPR-like_helical_dom_sf"/>
</dbReference>
<accession>A0A2Z3I1J0</accession>
<dbReference type="InterPro" id="IPR006597">
    <property type="entry name" value="Sel1-like"/>
</dbReference>
<evidence type="ECO:0000256" key="2">
    <source>
        <dbReference type="SAM" id="Phobius"/>
    </source>
</evidence>
<proteinExistence type="predicted"/>
<keyword evidence="4" id="KW-1185">Reference proteome</keyword>
<dbReference type="InterPro" id="IPR050767">
    <property type="entry name" value="Sel1_AlgK"/>
</dbReference>
<dbReference type="Proteomes" id="UP000247763">
    <property type="component" value="Chromosome"/>
</dbReference>
<protein>
    <recommendedName>
        <fullName evidence="5">Sel1 repeat family protein</fullName>
    </recommendedName>
</protein>
<name>A0A2Z3I1J0_9CAUL</name>
<keyword evidence="2" id="KW-0812">Transmembrane</keyword>
<evidence type="ECO:0000313" key="3">
    <source>
        <dbReference type="EMBL" id="AWM77638.1"/>
    </source>
</evidence>
<dbReference type="PANTHER" id="PTHR11102:SF160">
    <property type="entry name" value="ERAD-ASSOCIATED E3 UBIQUITIN-PROTEIN LIGASE COMPONENT HRD3"/>
    <property type="match status" value="1"/>
</dbReference>
<reference evidence="4" key="1">
    <citation type="submission" date="2018-05" db="EMBL/GenBank/DDBJ databases">
        <title>Genome sequencing of Phenylobacterium sp. HYN0004.</title>
        <authorList>
            <person name="Yi H."/>
            <person name="Baek C."/>
        </authorList>
    </citation>
    <scope>NUCLEOTIDE SEQUENCE [LARGE SCALE GENOMIC DNA]</scope>
    <source>
        <strain evidence="4">HYN0004</strain>
    </source>
</reference>
<dbReference type="AlphaFoldDB" id="A0A2Z3I1J0"/>
<dbReference type="PANTHER" id="PTHR11102">
    <property type="entry name" value="SEL-1-LIKE PROTEIN"/>
    <property type="match status" value="1"/>
</dbReference>
<feature type="region of interest" description="Disordered" evidence="1">
    <location>
        <begin position="496"/>
        <end position="522"/>
    </location>
</feature>
<keyword evidence="2" id="KW-0472">Membrane</keyword>
<dbReference type="Gene3D" id="1.25.40.10">
    <property type="entry name" value="Tetratricopeptide repeat domain"/>
    <property type="match status" value="3"/>
</dbReference>
<dbReference type="Pfam" id="PF08238">
    <property type="entry name" value="Sel1"/>
    <property type="match status" value="6"/>
</dbReference>
<dbReference type="EMBL" id="CP029479">
    <property type="protein sequence ID" value="AWM77638.1"/>
    <property type="molecule type" value="Genomic_DNA"/>
</dbReference>
<feature type="transmembrane region" description="Helical" evidence="2">
    <location>
        <begin position="63"/>
        <end position="81"/>
    </location>
</feature>
<evidence type="ECO:0008006" key="5">
    <source>
        <dbReference type="Google" id="ProtNLM"/>
    </source>
</evidence>
<organism evidence="3 4">
    <name type="scientific">Phenylobacterium parvum</name>
    <dbReference type="NCBI Taxonomy" id="2201350"/>
    <lineage>
        <taxon>Bacteria</taxon>
        <taxon>Pseudomonadati</taxon>
        <taxon>Pseudomonadota</taxon>
        <taxon>Alphaproteobacteria</taxon>
        <taxon>Caulobacterales</taxon>
        <taxon>Caulobacteraceae</taxon>
        <taxon>Phenylobacterium</taxon>
    </lineage>
</organism>
<sequence length="522" mass="56334">MVQFCWSGVTGAMMARMGGWLMALSSVPRGDLQGGQAALSSCILSQRERPRPSFAQENMMRRYAFATAVALAAAISVWTVAVQAAPAATSEAAAAWSAYDQGDYVAAAPSLRRLAEAGDGEAQAAMGWMYEKGLGVKADGEAAWSWRRRAAQSGEARAQYAYATNGFSLQMISRAESLKWLRKSAGQGYAPAQFELGKAYARGLGLKRDDAQAVALFSKAAGQGYPRAQVALGQMYESGRTVEPSKAIARDWYLRAGLQGDPEAQARLGDLASRAVSVRAYDRTYDTPDPLEAARWFALSGDRQATDLAMRRMTPDEAASVRAAVRDWRPRPEWTPGRVFNWEEALIVKEAQEVTQTEDPGALSNPTLATIAAAEADLDFARARKLARAGAEAGDPAAQSWLARMDLEGISGPRDLRASRDWMRRASTQGHAASQIELAVQLQQPGIYQPGVPDPEALAESYFWAQIADANPSSSQDQRFFAKRLVSDLSGRLTPDAAADARRRAAAWKAQPEGVRPAPPAA</sequence>
<dbReference type="SMART" id="SM00671">
    <property type="entry name" value="SEL1"/>
    <property type="match status" value="6"/>
</dbReference>
<dbReference type="SUPFAM" id="SSF81901">
    <property type="entry name" value="HCP-like"/>
    <property type="match status" value="2"/>
</dbReference>